<accession>A0ABP8BJ14</accession>
<dbReference type="Proteomes" id="UP001501772">
    <property type="component" value="Unassembled WGS sequence"/>
</dbReference>
<proteinExistence type="predicted"/>
<dbReference type="EMBL" id="BAABBY010000007">
    <property type="protein sequence ID" value="GAA4208134.1"/>
    <property type="molecule type" value="Genomic_DNA"/>
</dbReference>
<reference evidence="2" key="1">
    <citation type="journal article" date="2019" name="Int. J. Syst. Evol. Microbiol.">
        <title>The Global Catalogue of Microorganisms (GCM) 10K type strain sequencing project: providing services to taxonomists for standard genome sequencing and annotation.</title>
        <authorList>
            <consortium name="The Broad Institute Genomics Platform"/>
            <consortium name="The Broad Institute Genome Sequencing Center for Infectious Disease"/>
            <person name="Wu L."/>
            <person name="Ma J."/>
        </authorList>
    </citation>
    <scope>NUCLEOTIDE SEQUENCE [LARGE SCALE GENOMIC DNA]</scope>
    <source>
        <strain evidence="2">JCM 17626</strain>
    </source>
</reference>
<organism evidence="1 2">
    <name type="scientific">Pedobacter jeongneungensis</name>
    <dbReference type="NCBI Taxonomy" id="947309"/>
    <lineage>
        <taxon>Bacteria</taxon>
        <taxon>Pseudomonadati</taxon>
        <taxon>Bacteroidota</taxon>
        <taxon>Sphingobacteriia</taxon>
        <taxon>Sphingobacteriales</taxon>
        <taxon>Sphingobacteriaceae</taxon>
        <taxon>Pedobacter</taxon>
    </lineage>
</organism>
<dbReference type="RefSeq" id="WP_344852411.1">
    <property type="nucleotide sequence ID" value="NZ_BAABBY010000007.1"/>
</dbReference>
<protein>
    <submittedName>
        <fullName evidence="1">Uncharacterized protein</fullName>
    </submittedName>
</protein>
<evidence type="ECO:0000313" key="2">
    <source>
        <dbReference type="Proteomes" id="UP001501772"/>
    </source>
</evidence>
<keyword evidence="2" id="KW-1185">Reference proteome</keyword>
<gene>
    <name evidence="1" type="ORF">GCM10022289_31620</name>
</gene>
<name>A0ABP8BJ14_9SPHI</name>
<comment type="caution">
    <text evidence="1">The sequence shown here is derived from an EMBL/GenBank/DDBJ whole genome shotgun (WGS) entry which is preliminary data.</text>
</comment>
<sequence>MKTIIKFNVTAFESIHERDGNHLIGGFSASFANNEDSGEGGGETNNCQGGNCRSTCGEGQNIQCNTKSLCGV</sequence>
<evidence type="ECO:0000313" key="1">
    <source>
        <dbReference type="EMBL" id="GAA4208134.1"/>
    </source>
</evidence>